<dbReference type="GO" id="GO:0004400">
    <property type="term" value="F:histidinol-phosphate transaminase activity"/>
    <property type="evidence" value="ECO:0007669"/>
    <property type="project" value="UniProtKB-UniRule"/>
</dbReference>
<proteinExistence type="inferred from homology"/>
<evidence type="ECO:0000256" key="2">
    <source>
        <dbReference type="ARBA" id="ARBA00011738"/>
    </source>
</evidence>
<dbReference type="InterPro" id="IPR015421">
    <property type="entry name" value="PyrdxlP-dep_Trfase_major"/>
</dbReference>
<evidence type="ECO:0000256" key="6">
    <source>
        <dbReference type="ARBA" id="ARBA00023102"/>
    </source>
</evidence>
<dbReference type="InterPro" id="IPR050106">
    <property type="entry name" value="HistidinolP_aminotransfase"/>
</dbReference>
<keyword evidence="5 7" id="KW-0663">Pyridoxal phosphate</keyword>
<comment type="similarity">
    <text evidence="7">Belongs to the class-II pyridoxal-phosphate-dependent aminotransferase family. Histidinol-phosphate aminotransferase subfamily.</text>
</comment>
<dbReference type="Gene3D" id="3.40.640.10">
    <property type="entry name" value="Type I PLP-dependent aspartate aminotransferase-like (Major domain)"/>
    <property type="match status" value="1"/>
</dbReference>
<organism evidence="9">
    <name type="scientific">Ornithinibacillus sp. 4-3</name>
    <dbReference type="NCBI Taxonomy" id="3231488"/>
    <lineage>
        <taxon>Bacteria</taxon>
        <taxon>Bacillati</taxon>
        <taxon>Bacillota</taxon>
        <taxon>Bacilli</taxon>
        <taxon>Bacillales</taxon>
        <taxon>Bacillaceae</taxon>
        <taxon>Ornithinibacillus</taxon>
    </lineage>
</organism>
<dbReference type="Pfam" id="PF00155">
    <property type="entry name" value="Aminotran_1_2"/>
    <property type="match status" value="1"/>
</dbReference>
<evidence type="ECO:0000313" key="9">
    <source>
        <dbReference type="EMBL" id="XDK33412.1"/>
    </source>
</evidence>
<comment type="catalytic activity">
    <reaction evidence="7">
        <text>L-histidinol phosphate + 2-oxoglutarate = 3-(imidazol-4-yl)-2-oxopropyl phosphate + L-glutamate</text>
        <dbReference type="Rhea" id="RHEA:23744"/>
        <dbReference type="ChEBI" id="CHEBI:16810"/>
        <dbReference type="ChEBI" id="CHEBI:29985"/>
        <dbReference type="ChEBI" id="CHEBI:57766"/>
        <dbReference type="ChEBI" id="CHEBI:57980"/>
        <dbReference type="EC" id="2.6.1.9"/>
    </reaction>
</comment>
<reference evidence="9" key="1">
    <citation type="submission" date="2024-07" db="EMBL/GenBank/DDBJ databases">
        <title>Halotolerant mesophilic bacterium Ornithinibacillus sp. 4-3, sp. nov., isolated from soil.</title>
        <authorList>
            <person name="Sidarenka A.V."/>
            <person name="Guliayeva D.E."/>
            <person name="Leanovich S.I."/>
            <person name="Hileuskaya K.S."/>
            <person name="Akhremchuk A.E."/>
            <person name="Sikolenko M.A."/>
            <person name="Valentovich L.N."/>
        </authorList>
    </citation>
    <scope>NUCLEOTIDE SEQUENCE</scope>
    <source>
        <strain evidence="9">4-3</strain>
    </source>
</reference>
<dbReference type="InterPro" id="IPR015424">
    <property type="entry name" value="PyrdxlP-dep_Trfase"/>
</dbReference>
<dbReference type="InterPro" id="IPR004839">
    <property type="entry name" value="Aminotransferase_I/II_large"/>
</dbReference>
<feature type="modified residue" description="N6-(pyridoxal phosphate)lysine" evidence="7">
    <location>
        <position position="209"/>
    </location>
</feature>
<dbReference type="PANTHER" id="PTHR43643:SF3">
    <property type="entry name" value="HISTIDINOL-PHOSPHATE AMINOTRANSFERASE"/>
    <property type="match status" value="1"/>
</dbReference>
<dbReference type="EMBL" id="CP162599">
    <property type="protein sequence ID" value="XDK33412.1"/>
    <property type="molecule type" value="Genomic_DNA"/>
</dbReference>
<dbReference type="InterPro" id="IPR005861">
    <property type="entry name" value="HisP_aminotrans"/>
</dbReference>
<evidence type="ECO:0000256" key="1">
    <source>
        <dbReference type="ARBA" id="ARBA00001933"/>
    </source>
</evidence>
<dbReference type="AlphaFoldDB" id="A0AB39HRZ8"/>
<evidence type="ECO:0000256" key="5">
    <source>
        <dbReference type="ARBA" id="ARBA00022898"/>
    </source>
</evidence>
<dbReference type="HAMAP" id="MF_01023">
    <property type="entry name" value="HisC_aminotrans_2"/>
    <property type="match status" value="1"/>
</dbReference>
<comment type="cofactor">
    <cofactor evidence="1 7">
        <name>pyridoxal 5'-phosphate</name>
        <dbReference type="ChEBI" id="CHEBI:597326"/>
    </cofactor>
</comment>
<comment type="subunit">
    <text evidence="2 7">Homodimer.</text>
</comment>
<evidence type="ECO:0000259" key="8">
    <source>
        <dbReference type="Pfam" id="PF00155"/>
    </source>
</evidence>
<keyword evidence="7" id="KW-0028">Amino-acid biosynthesis</keyword>
<dbReference type="SUPFAM" id="SSF53383">
    <property type="entry name" value="PLP-dependent transferases"/>
    <property type="match status" value="1"/>
</dbReference>
<sequence>MSQFWSAMAKRAEPYVPGLQLEDEKIIKLNTNENPYPASPAVIAAIQQETANLQLYPSATADSLREQIAEAYQLSKEEVYVGNGSDEVLAFSFMAFFDQEHAIRFPNITYSFYPVYANLFNISYEEIPLNEDFTMPIESMFQAKGGVIFPNPNAPTGIYLELTAVEAVIVNNPNVVVIVDEAYIDFAGASAVELIRKYDNLLVIQTTSKSRSLAGLRVGLALGNPILIEGLMRIKDSINSYPLDRLALAGAQAAFADNAYFVKTTKQIITTREHVKAGLQALGFHVLPSQTNFVFATHPNYEASELYEQLFAKGILVRHFNKKPIDQYLRISIGTKTEMERFLESVKEIIATAER</sequence>
<dbReference type="EC" id="2.6.1.9" evidence="7"/>
<keyword evidence="3 7" id="KW-0032">Aminotransferase</keyword>
<dbReference type="Gene3D" id="3.90.1150.10">
    <property type="entry name" value="Aspartate Aminotransferase, domain 1"/>
    <property type="match status" value="1"/>
</dbReference>
<dbReference type="RefSeq" id="WP_368654094.1">
    <property type="nucleotide sequence ID" value="NZ_CP162599.1"/>
</dbReference>
<evidence type="ECO:0000256" key="3">
    <source>
        <dbReference type="ARBA" id="ARBA00022576"/>
    </source>
</evidence>
<keyword evidence="4 7" id="KW-0808">Transferase</keyword>
<evidence type="ECO:0000256" key="4">
    <source>
        <dbReference type="ARBA" id="ARBA00022679"/>
    </source>
</evidence>
<dbReference type="CDD" id="cd00609">
    <property type="entry name" value="AAT_like"/>
    <property type="match status" value="1"/>
</dbReference>
<dbReference type="GO" id="GO:0000105">
    <property type="term" value="P:L-histidine biosynthetic process"/>
    <property type="evidence" value="ECO:0007669"/>
    <property type="project" value="UniProtKB-UniRule"/>
</dbReference>
<accession>A0AB39HRZ8</accession>
<evidence type="ECO:0000256" key="7">
    <source>
        <dbReference type="HAMAP-Rule" id="MF_01023"/>
    </source>
</evidence>
<dbReference type="NCBIfam" id="TIGR01141">
    <property type="entry name" value="hisC"/>
    <property type="match status" value="1"/>
</dbReference>
<protein>
    <recommendedName>
        <fullName evidence="7">Histidinol-phosphate aminotransferase</fullName>
        <ecNumber evidence="7">2.6.1.9</ecNumber>
    </recommendedName>
    <alternativeName>
        <fullName evidence="7">Imidazole acetol-phosphate transaminase</fullName>
    </alternativeName>
</protein>
<feature type="domain" description="Aminotransferase class I/classII large" evidence="8">
    <location>
        <begin position="25"/>
        <end position="345"/>
    </location>
</feature>
<dbReference type="GO" id="GO:0030170">
    <property type="term" value="F:pyridoxal phosphate binding"/>
    <property type="evidence" value="ECO:0007669"/>
    <property type="project" value="InterPro"/>
</dbReference>
<keyword evidence="6 7" id="KW-0368">Histidine biosynthesis</keyword>
<gene>
    <name evidence="7 9" type="primary">hisC</name>
    <name evidence="9" type="ORF">AB4Y30_03375</name>
</gene>
<dbReference type="InterPro" id="IPR015422">
    <property type="entry name" value="PyrdxlP-dep_Trfase_small"/>
</dbReference>
<dbReference type="PANTHER" id="PTHR43643">
    <property type="entry name" value="HISTIDINOL-PHOSPHATE AMINOTRANSFERASE 2"/>
    <property type="match status" value="1"/>
</dbReference>
<comment type="pathway">
    <text evidence="7">Amino-acid biosynthesis; L-histidine biosynthesis; L-histidine from 5-phospho-alpha-D-ribose 1-diphosphate: step 7/9.</text>
</comment>
<name>A0AB39HRZ8_9BACI</name>